<evidence type="ECO:0000313" key="3">
    <source>
        <dbReference type="EMBL" id="PJM76537.1"/>
    </source>
</evidence>
<keyword evidence="1" id="KW-0472">Membrane</keyword>
<keyword evidence="4" id="KW-1185">Reference proteome</keyword>
<keyword evidence="1" id="KW-0812">Transmembrane</keyword>
<dbReference type="InterPro" id="IPR005182">
    <property type="entry name" value="YdbS-like_PH"/>
</dbReference>
<evidence type="ECO:0000259" key="2">
    <source>
        <dbReference type="Pfam" id="PF03703"/>
    </source>
</evidence>
<dbReference type="Proteomes" id="UP000229239">
    <property type="component" value="Unassembled WGS sequence"/>
</dbReference>
<keyword evidence="1" id="KW-1133">Transmembrane helix</keyword>
<dbReference type="RefSeq" id="WP_100494730.1">
    <property type="nucleotide sequence ID" value="NZ_PEBJ01000005.1"/>
</dbReference>
<feature type="transmembrane region" description="Helical" evidence="1">
    <location>
        <begin position="16"/>
        <end position="38"/>
    </location>
</feature>
<reference evidence="4" key="1">
    <citation type="submission" date="2017-10" db="EMBL/GenBank/DDBJ databases">
        <title>Draft genome sequences of strains TRE 1, TRE 9, TRE H and TRI 7, isolated from tamarins, belonging to four potential novel Bifidobacterium species.</title>
        <authorList>
            <person name="Mattarelli P."/>
            <person name="Modesto M."/>
            <person name="Puglisi E."/>
            <person name="Morelli L."/>
            <person name="Bonetti A."/>
            <person name="Spezio C."/>
            <person name="Sandri C."/>
        </authorList>
    </citation>
    <scope>NUCLEOTIDE SEQUENCE [LARGE SCALE GENOMIC DNA]</scope>
    <source>
        <strain evidence="4">TREH</strain>
    </source>
</reference>
<feature type="transmembrane region" description="Helical" evidence="1">
    <location>
        <begin position="396"/>
        <end position="415"/>
    </location>
</feature>
<dbReference type="InterPro" id="IPR014529">
    <property type="entry name" value="UCP026631"/>
</dbReference>
<dbReference type="PANTHER" id="PTHR34473">
    <property type="entry name" value="UPF0699 TRANSMEMBRANE PROTEIN YDBS"/>
    <property type="match status" value="1"/>
</dbReference>
<dbReference type="AlphaFoldDB" id="A0A2M9HIC5"/>
<feature type="transmembrane region" description="Helical" evidence="1">
    <location>
        <begin position="227"/>
        <end position="258"/>
    </location>
</feature>
<gene>
    <name evidence="3" type="ORF">CSQ86_08610</name>
</gene>
<feature type="transmembrane region" description="Helical" evidence="1">
    <location>
        <begin position="186"/>
        <end position="207"/>
    </location>
</feature>
<name>A0A2M9HIC5_9BIFI</name>
<evidence type="ECO:0000256" key="1">
    <source>
        <dbReference type="SAM" id="Phobius"/>
    </source>
</evidence>
<evidence type="ECO:0000313" key="4">
    <source>
        <dbReference type="Proteomes" id="UP000229239"/>
    </source>
</evidence>
<dbReference type="PANTHER" id="PTHR34473:SF2">
    <property type="entry name" value="UPF0699 TRANSMEMBRANE PROTEIN YDBT"/>
    <property type="match status" value="1"/>
</dbReference>
<protein>
    <recommendedName>
        <fullName evidence="2">YdbS-like PH domain-containing protein</fullName>
    </recommendedName>
</protein>
<feature type="transmembrane region" description="Helical" evidence="1">
    <location>
        <begin position="44"/>
        <end position="67"/>
    </location>
</feature>
<sequence>MNTENTNWRRLHPASLIIGVVETAKGVIGLFFALLFIARRELSAITIALIFLSVLCVALCQPVINWLTTRYQLGPDKLAFKSGLFFRKNRTISYGSIHAINSSQPIYLQPFGVVRLTVSAAGAADTDIRLDAVPAALQLELEHLRALSQPTAADSNVTLAKAPQAPAPTTSHPSQTPLFRASVSDILLFAITDIGFLAAALVVYGFVQQVQDVLPRSMMHEAERSVQTALTGGLLSVIVLIVACVMLLMAVSIVTSLLRFYGFEVWRRGDDLVVVRGLFTRHTTTIPVSRIQTVTIHQSMLRRPFHLCSVGLGLSSSTANNESKESGTSAAQILPVISTRRVYVVLHEILPEWGLPEVSAALGQRWFASSSHAQQSARAVTYVPQLRYTGRDLLRYYLTLPVIASLAITVAVWLGSDTHAAVALRTWCAVPGLGWPWWLMIVPIALGLWWMVCRLLKAQNEGFALLGANDSDAYCSSRILVTGALRLTRFVLVTRKARVQSITRYTALWRESRGIERVQMSLFVMNGINELRFMFLHRADAEVLQQWME</sequence>
<accession>A0A2M9HIC5</accession>
<feature type="transmembrane region" description="Helical" evidence="1">
    <location>
        <begin position="435"/>
        <end position="456"/>
    </location>
</feature>
<feature type="domain" description="YdbS-like PH" evidence="2">
    <location>
        <begin position="66"/>
        <end position="139"/>
    </location>
</feature>
<feature type="domain" description="YdbS-like PH" evidence="2">
    <location>
        <begin position="261"/>
        <end position="318"/>
    </location>
</feature>
<organism evidence="3 4">
    <name type="scientific">Bifidobacterium felsineum</name>
    <dbReference type="NCBI Taxonomy" id="2045440"/>
    <lineage>
        <taxon>Bacteria</taxon>
        <taxon>Bacillati</taxon>
        <taxon>Actinomycetota</taxon>
        <taxon>Actinomycetes</taxon>
        <taxon>Bifidobacteriales</taxon>
        <taxon>Bifidobacteriaceae</taxon>
        <taxon>Bifidobacterium</taxon>
    </lineage>
</organism>
<dbReference type="EMBL" id="PEBJ01000005">
    <property type="protein sequence ID" value="PJM76537.1"/>
    <property type="molecule type" value="Genomic_DNA"/>
</dbReference>
<proteinExistence type="predicted"/>
<comment type="caution">
    <text evidence="3">The sequence shown here is derived from an EMBL/GenBank/DDBJ whole genome shotgun (WGS) entry which is preliminary data.</text>
</comment>
<dbReference type="Pfam" id="PF03703">
    <property type="entry name" value="bPH_2"/>
    <property type="match status" value="2"/>
</dbReference>
<dbReference type="PIRSF" id="PIRSF026631">
    <property type="entry name" value="UCP026631"/>
    <property type="match status" value="1"/>
</dbReference>